<name>A0A0F9IXI1_9ZZZZ</name>
<dbReference type="Pfam" id="PF00015">
    <property type="entry name" value="MCPsignal"/>
    <property type="match status" value="1"/>
</dbReference>
<organism evidence="4">
    <name type="scientific">marine sediment metagenome</name>
    <dbReference type="NCBI Taxonomy" id="412755"/>
    <lineage>
        <taxon>unclassified sequences</taxon>
        <taxon>metagenomes</taxon>
        <taxon>ecological metagenomes</taxon>
    </lineage>
</organism>
<feature type="transmembrane region" description="Helical" evidence="2">
    <location>
        <begin position="30"/>
        <end position="49"/>
    </location>
</feature>
<feature type="transmembrane region" description="Helical" evidence="2">
    <location>
        <begin position="6"/>
        <end position="23"/>
    </location>
</feature>
<protein>
    <recommendedName>
        <fullName evidence="3">Methyl-accepting transducer domain-containing protein</fullName>
    </recommendedName>
</protein>
<evidence type="ECO:0000256" key="2">
    <source>
        <dbReference type="SAM" id="Phobius"/>
    </source>
</evidence>
<keyword evidence="2" id="KW-0812">Transmembrane</keyword>
<accession>A0A0F9IXI1</accession>
<feature type="domain" description="Methyl-accepting transducer" evidence="3">
    <location>
        <begin position="204"/>
        <end position="372"/>
    </location>
</feature>
<keyword evidence="2" id="KW-1133">Transmembrane helix</keyword>
<sequence length="372" mass="40572">MLVSNLGYAILMSLASVIFFKAYKQRKELKLWLIVIIFNAVGYIANVVPTGQPGTTSLNPFAMIFFLAGTITLIITVFKEYYHTFLKKENMKSKLKYGASLGMLSGYLSFYLILLILVSSCVIMLIRLYLKKKSMLHAFFILSLIGGVLNLIAAMATEISPSDYTQELNDFIGVYMTTVYLVIGIGALLENKINITNFTLKKIINSAFVSSVNTANIATELAASASEVNAASEEISSSTREMAKFSQEVMVSSNEIQNIMGIITTVSDQTNLLALNASIEAARAGDWGRGFAVVADEVRKLAETSKNAVNDTGSKINEILSKIKFSFNSMEGINASAEQQSASMEEISATASKLGILAEDLKKSLGMEDYSK</sequence>
<gene>
    <name evidence="4" type="ORF">LCGC14_1524700</name>
</gene>
<evidence type="ECO:0000259" key="3">
    <source>
        <dbReference type="PROSITE" id="PS50111"/>
    </source>
</evidence>
<dbReference type="AlphaFoldDB" id="A0A0F9IXI1"/>
<comment type="caution">
    <text evidence="4">The sequence shown here is derived from an EMBL/GenBank/DDBJ whole genome shotgun (WGS) entry which is preliminary data.</text>
</comment>
<feature type="transmembrane region" description="Helical" evidence="2">
    <location>
        <begin position="61"/>
        <end position="82"/>
    </location>
</feature>
<dbReference type="PROSITE" id="PS50111">
    <property type="entry name" value="CHEMOTAXIS_TRANSDUC_2"/>
    <property type="match status" value="1"/>
</dbReference>
<dbReference type="GO" id="GO:0016020">
    <property type="term" value="C:membrane"/>
    <property type="evidence" value="ECO:0007669"/>
    <property type="project" value="InterPro"/>
</dbReference>
<reference evidence="4" key="1">
    <citation type="journal article" date="2015" name="Nature">
        <title>Complex archaea that bridge the gap between prokaryotes and eukaryotes.</title>
        <authorList>
            <person name="Spang A."/>
            <person name="Saw J.H."/>
            <person name="Jorgensen S.L."/>
            <person name="Zaremba-Niedzwiedzka K."/>
            <person name="Martijn J."/>
            <person name="Lind A.E."/>
            <person name="van Eijk R."/>
            <person name="Schleper C."/>
            <person name="Guy L."/>
            <person name="Ettema T.J."/>
        </authorList>
    </citation>
    <scope>NUCLEOTIDE SEQUENCE</scope>
</reference>
<dbReference type="Gene3D" id="1.10.287.950">
    <property type="entry name" value="Methyl-accepting chemotaxis protein"/>
    <property type="match status" value="1"/>
</dbReference>
<dbReference type="EMBL" id="LAZR01011357">
    <property type="protein sequence ID" value="KKM62139.1"/>
    <property type="molecule type" value="Genomic_DNA"/>
</dbReference>
<keyword evidence="1" id="KW-0807">Transducer</keyword>
<keyword evidence="2" id="KW-0472">Membrane</keyword>
<feature type="transmembrane region" description="Helical" evidence="2">
    <location>
        <begin position="136"/>
        <end position="156"/>
    </location>
</feature>
<dbReference type="SUPFAM" id="SSF58104">
    <property type="entry name" value="Methyl-accepting chemotaxis protein (MCP) signaling domain"/>
    <property type="match status" value="1"/>
</dbReference>
<feature type="transmembrane region" description="Helical" evidence="2">
    <location>
        <begin position="103"/>
        <end position="130"/>
    </location>
</feature>
<dbReference type="PANTHER" id="PTHR32089">
    <property type="entry name" value="METHYL-ACCEPTING CHEMOTAXIS PROTEIN MCPB"/>
    <property type="match status" value="1"/>
</dbReference>
<dbReference type="PANTHER" id="PTHR32089:SF112">
    <property type="entry name" value="LYSOZYME-LIKE PROTEIN-RELATED"/>
    <property type="match status" value="1"/>
</dbReference>
<evidence type="ECO:0000313" key="4">
    <source>
        <dbReference type="EMBL" id="KKM62139.1"/>
    </source>
</evidence>
<dbReference type="SMART" id="SM00283">
    <property type="entry name" value="MA"/>
    <property type="match status" value="1"/>
</dbReference>
<dbReference type="InterPro" id="IPR004089">
    <property type="entry name" value="MCPsignal_dom"/>
</dbReference>
<dbReference type="GO" id="GO:0007165">
    <property type="term" value="P:signal transduction"/>
    <property type="evidence" value="ECO:0007669"/>
    <property type="project" value="UniProtKB-KW"/>
</dbReference>
<evidence type="ECO:0000256" key="1">
    <source>
        <dbReference type="ARBA" id="ARBA00023224"/>
    </source>
</evidence>
<proteinExistence type="predicted"/>
<feature type="transmembrane region" description="Helical" evidence="2">
    <location>
        <begin position="168"/>
        <end position="189"/>
    </location>
</feature>